<dbReference type="EMBL" id="MU268326">
    <property type="protein sequence ID" value="KAH7904913.1"/>
    <property type="molecule type" value="Genomic_DNA"/>
</dbReference>
<keyword evidence="2" id="KW-1185">Reference proteome</keyword>
<evidence type="ECO:0000313" key="1">
    <source>
        <dbReference type="EMBL" id="KAH7904913.1"/>
    </source>
</evidence>
<proteinExistence type="predicted"/>
<comment type="caution">
    <text evidence="1">The sequence shown here is derived from an EMBL/GenBank/DDBJ whole genome shotgun (WGS) entry which is preliminary data.</text>
</comment>
<gene>
    <name evidence="1" type="ORF">BJ138DRAFT_1165743</name>
</gene>
<reference evidence="1" key="1">
    <citation type="journal article" date="2021" name="New Phytol.">
        <title>Evolutionary innovations through gain and loss of genes in the ectomycorrhizal Boletales.</title>
        <authorList>
            <person name="Wu G."/>
            <person name="Miyauchi S."/>
            <person name="Morin E."/>
            <person name="Kuo A."/>
            <person name="Drula E."/>
            <person name="Varga T."/>
            <person name="Kohler A."/>
            <person name="Feng B."/>
            <person name="Cao Y."/>
            <person name="Lipzen A."/>
            <person name="Daum C."/>
            <person name="Hundley H."/>
            <person name="Pangilinan J."/>
            <person name="Johnson J."/>
            <person name="Barry K."/>
            <person name="LaButti K."/>
            <person name="Ng V."/>
            <person name="Ahrendt S."/>
            <person name="Min B."/>
            <person name="Choi I.G."/>
            <person name="Park H."/>
            <person name="Plett J.M."/>
            <person name="Magnuson J."/>
            <person name="Spatafora J.W."/>
            <person name="Nagy L.G."/>
            <person name="Henrissat B."/>
            <person name="Grigoriev I.V."/>
            <person name="Yang Z.L."/>
            <person name="Xu J."/>
            <person name="Martin F.M."/>
        </authorList>
    </citation>
    <scope>NUCLEOTIDE SEQUENCE</scope>
    <source>
        <strain evidence="1">ATCC 28755</strain>
    </source>
</reference>
<evidence type="ECO:0000313" key="2">
    <source>
        <dbReference type="Proteomes" id="UP000790377"/>
    </source>
</evidence>
<accession>A0ACB7ZVX2</accession>
<organism evidence="1 2">
    <name type="scientific">Hygrophoropsis aurantiaca</name>
    <dbReference type="NCBI Taxonomy" id="72124"/>
    <lineage>
        <taxon>Eukaryota</taxon>
        <taxon>Fungi</taxon>
        <taxon>Dikarya</taxon>
        <taxon>Basidiomycota</taxon>
        <taxon>Agaricomycotina</taxon>
        <taxon>Agaricomycetes</taxon>
        <taxon>Agaricomycetidae</taxon>
        <taxon>Boletales</taxon>
        <taxon>Coniophorineae</taxon>
        <taxon>Hygrophoropsidaceae</taxon>
        <taxon>Hygrophoropsis</taxon>
    </lineage>
</organism>
<dbReference type="Proteomes" id="UP000790377">
    <property type="component" value="Unassembled WGS sequence"/>
</dbReference>
<sequence>MDSDTYQAIMKLRNYLRVAQDMGYSWAWVDAHCMDKTNAVELLESISSMFEWYSNAAITVVYLADVQNSSETQLLASDWFQRIWTLQELLAPRAILLFNSDWTPFRRWECHNRNDKCDSRMLELLEKASRIDKESLRNFRPNVDMAREMLAWASGREATRKEGAGYGLMNLFGVRLRVDYGEREGAFGRLLLKIYERTKNPSLFDWTSNGNSLSSSPVNSAFPAHPSCYRTPSNSITASVQSIPNISPTPLQVTCSVYNIQKIKPNNGVRYFQTNQWDVTATGFEPLQVHPTDIEEYRERSEYALVLACQRVKSAEAKSSFRPMLLEKNKDGTYRRIPTTIPITAIPHTSFLERLVTPISKIRRKTETITIL</sequence>
<name>A0ACB7ZVX2_9AGAM</name>
<protein>
    <submittedName>
        <fullName evidence="1">Uncharacterized protein</fullName>
    </submittedName>
</protein>